<sequence length="169" mass="18187">MWKSIISISPQAARATRSQLSTTRSQLSTTFPALATPTAPKACFSTTPSTKKSRYEGLQDREALDPQRSETTKSGTDGEVAEHPSAFDPSNTAPESELAATEEESKKEGKPDSPLDMSPANKDVSAWRGPTEGGPARNRDREASSSRGSPNKNRGIHVKEDGTHVSFKD</sequence>
<dbReference type="PANTHER" id="PTHR42090:SF1">
    <property type="match status" value="1"/>
</dbReference>
<dbReference type="STRING" id="416450.A0A1V6PW95"/>
<evidence type="ECO:0000256" key="1">
    <source>
        <dbReference type="SAM" id="MobiDB-lite"/>
    </source>
</evidence>
<dbReference type="EMBL" id="MDYN01000030">
    <property type="protein sequence ID" value="OQD80982.1"/>
    <property type="molecule type" value="Genomic_DNA"/>
</dbReference>
<evidence type="ECO:0000313" key="2">
    <source>
        <dbReference type="EMBL" id="OQD80982.1"/>
    </source>
</evidence>
<name>A0A1V6PW95_9EURO</name>
<feature type="compositionally biased region" description="Basic and acidic residues" evidence="1">
    <location>
        <begin position="157"/>
        <end position="169"/>
    </location>
</feature>
<reference evidence="3" key="1">
    <citation type="journal article" date="2017" name="Nat. Microbiol.">
        <title>Global analysis of biosynthetic gene clusters reveals vast potential of secondary metabolite production in Penicillium species.</title>
        <authorList>
            <person name="Nielsen J.C."/>
            <person name="Grijseels S."/>
            <person name="Prigent S."/>
            <person name="Ji B."/>
            <person name="Dainat J."/>
            <person name="Nielsen K.F."/>
            <person name="Frisvad J.C."/>
            <person name="Workman M."/>
            <person name="Nielsen J."/>
        </authorList>
    </citation>
    <scope>NUCLEOTIDE SEQUENCE [LARGE SCALE GENOMIC DNA]</scope>
    <source>
        <strain evidence="3">IBT 31811</strain>
    </source>
</reference>
<protein>
    <submittedName>
        <fullName evidence="2">Uncharacterized protein</fullName>
    </submittedName>
</protein>
<keyword evidence="3" id="KW-1185">Reference proteome</keyword>
<dbReference type="PANTHER" id="PTHR42090">
    <property type="match status" value="1"/>
</dbReference>
<feature type="region of interest" description="Disordered" evidence="1">
    <location>
        <begin position="1"/>
        <end position="169"/>
    </location>
</feature>
<feature type="compositionally biased region" description="Basic and acidic residues" evidence="1">
    <location>
        <begin position="103"/>
        <end position="113"/>
    </location>
</feature>
<feature type="compositionally biased region" description="Low complexity" evidence="1">
    <location>
        <begin position="12"/>
        <end position="42"/>
    </location>
</feature>
<comment type="caution">
    <text evidence="2">The sequence shown here is derived from an EMBL/GenBank/DDBJ whole genome shotgun (WGS) entry which is preliminary data.</text>
</comment>
<feature type="compositionally biased region" description="Basic and acidic residues" evidence="1">
    <location>
        <begin position="53"/>
        <end position="71"/>
    </location>
</feature>
<dbReference type="AlphaFoldDB" id="A0A1V6PW95"/>
<dbReference type="Proteomes" id="UP000191672">
    <property type="component" value="Unassembled WGS sequence"/>
</dbReference>
<organism evidence="2 3">
    <name type="scientific">Penicillium antarcticum</name>
    <dbReference type="NCBI Taxonomy" id="416450"/>
    <lineage>
        <taxon>Eukaryota</taxon>
        <taxon>Fungi</taxon>
        <taxon>Dikarya</taxon>
        <taxon>Ascomycota</taxon>
        <taxon>Pezizomycotina</taxon>
        <taxon>Eurotiomycetes</taxon>
        <taxon>Eurotiomycetidae</taxon>
        <taxon>Eurotiales</taxon>
        <taxon>Aspergillaceae</taxon>
        <taxon>Penicillium</taxon>
    </lineage>
</organism>
<accession>A0A1V6PW95</accession>
<dbReference type="OrthoDB" id="4220319at2759"/>
<gene>
    <name evidence="2" type="ORF">PENANT_c030G05345</name>
</gene>
<evidence type="ECO:0000313" key="3">
    <source>
        <dbReference type="Proteomes" id="UP000191672"/>
    </source>
</evidence>
<proteinExistence type="predicted"/>
<feature type="compositionally biased region" description="Polar residues" evidence="1">
    <location>
        <begin position="1"/>
        <end position="10"/>
    </location>
</feature>